<feature type="non-terminal residue" evidence="3">
    <location>
        <position position="115"/>
    </location>
</feature>
<dbReference type="EMBL" id="JAAAUQ010002687">
    <property type="protein sequence ID" value="KAF9121613.1"/>
    <property type="molecule type" value="Genomic_DNA"/>
</dbReference>
<dbReference type="Pfam" id="PF07646">
    <property type="entry name" value="Kelch_2"/>
    <property type="match status" value="1"/>
</dbReference>
<reference evidence="3" key="1">
    <citation type="journal article" date="2020" name="Fungal Divers.">
        <title>Resolving the Mortierellaceae phylogeny through synthesis of multi-gene phylogenetics and phylogenomics.</title>
        <authorList>
            <person name="Vandepol N."/>
            <person name="Liber J."/>
            <person name="Desiro A."/>
            <person name="Na H."/>
            <person name="Kennedy M."/>
            <person name="Barry K."/>
            <person name="Grigoriev I.V."/>
            <person name="Miller A.N."/>
            <person name="O'Donnell K."/>
            <person name="Stajich J.E."/>
            <person name="Bonito G."/>
        </authorList>
    </citation>
    <scope>NUCLEOTIDE SEQUENCE</scope>
    <source>
        <strain evidence="3">NRRL 6426</strain>
    </source>
</reference>
<sequence>YSGAKMVLFGGDNGSGQSVSSIYILDVASMTWTYGEPAPDARSDMACSVSGDNFIVWGGIRKTSSTESVGVSTTPLIYNLKTRQWTEKFIRIENGDRTYRGPSNNSAVVGGGVAG</sequence>
<protein>
    <recommendedName>
        <fullName evidence="5">Galactose oxidase</fullName>
    </recommendedName>
</protein>
<dbReference type="SUPFAM" id="SSF117281">
    <property type="entry name" value="Kelch motif"/>
    <property type="match status" value="1"/>
</dbReference>
<dbReference type="OrthoDB" id="432528at2759"/>
<dbReference type="InterPro" id="IPR015915">
    <property type="entry name" value="Kelch-typ_b-propeller"/>
</dbReference>
<accession>A0A9P5UW58</accession>
<name>A0A9P5UW58_9FUNG</name>
<feature type="non-terminal residue" evidence="3">
    <location>
        <position position="1"/>
    </location>
</feature>
<dbReference type="Pfam" id="PF01344">
    <property type="entry name" value="Kelch_1"/>
    <property type="match status" value="1"/>
</dbReference>
<keyword evidence="2" id="KW-0677">Repeat</keyword>
<dbReference type="PANTHER" id="PTHR46093">
    <property type="entry name" value="ACYL-COA-BINDING DOMAIN-CONTAINING PROTEIN 5"/>
    <property type="match status" value="1"/>
</dbReference>
<gene>
    <name evidence="3" type="ORF">BG015_005775</name>
</gene>
<dbReference type="InterPro" id="IPR011498">
    <property type="entry name" value="Kelch_2"/>
</dbReference>
<comment type="caution">
    <text evidence="3">The sequence shown here is derived from an EMBL/GenBank/DDBJ whole genome shotgun (WGS) entry which is preliminary data.</text>
</comment>
<evidence type="ECO:0000256" key="1">
    <source>
        <dbReference type="ARBA" id="ARBA00022441"/>
    </source>
</evidence>
<dbReference type="Gene3D" id="2.120.10.80">
    <property type="entry name" value="Kelch-type beta propeller"/>
    <property type="match status" value="1"/>
</dbReference>
<evidence type="ECO:0000256" key="2">
    <source>
        <dbReference type="ARBA" id="ARBA00022737"/>
    </source>
</evidence>
<dbReference type="PANTHER" id="PTHR46093:SF3">
    <property type="entry name" value="ACYL-COA-BINDING DOMAIN-CONTAINING PROTEIN 4"/>
    <property type="match status" value="1"/>
</dbReference>
<keyword evidence="4" id="KW-1185">Reference proteome</keyword>
<evidence type="ECO:0000313" key="3">
    <source>
        <dbReference type="EMBL" id="KAF9121613.1"/>
    </source>
</evidence>
<organism evidence="3 4">
    <name type="scientific">Linnemannia schmuckeri</name>
    <dbReference type="NCBI Taxonomy" id="64567"/>
    <lineage>
        <taxon>Eukaryota</taxon>
        <taxon>Fungi</taxon>
        <taxon>Fungi incertae sedis</taxon>
        <taxon>Mucoromycota</taxon>
        <taxon>Mortierellomycotina</taxon>
        <taxon>Mortierellomycetes</taxon>
        <taxon>Mortierellales</taxon>
        <taxon>Mortierellaceae</taxon>
        <taxon>Linnemannia</taxon>
    </lineage>
</organism>
<keyword evidence="1" id="KW-0880">Kelch repeat</keyword>
<proteinExistence type="predicted"/>
<dbReference type="AlphaFoldDB" id="A0A9P5UW58"/>
<dbReference type="InterPro" id="IPR006652">
    <property type="entry name" value="Kelch_1"/>
</dbReference>
<evidence type="ECO:0000313" key="4">
    <source>
        <dbReference type="Proteomes" id="UP000748756"/>
    </source>
</evidence>
<dbReference type="Proteomes" id="UP000748756">
    <property type="component" value="Unassembled WGS sequence"/>
</dbReference>
<evidence type="ECO:0008006" key="5">
    <source>
        <dbReference type="Google" id="ProtNLM"/>
    </source>
</evidence>